<gene>
    <name evidence="4" type="ORF">K435DRAFT_773633</name>
</gene>
<protein>
    <recommendedName>
        <fullName evidence="3">RING-type domain-containing protein</fullName>
    </recommendedName>
</protein>
<evidence type="ECO:0000313" key="5">
    <source>
        <dbReference type="Proteomes" id="UP000297245"/>
    </source>
</evidence>
<feature type="compositionally biased region" description="Acidic residues" evidence="2">
    <location>
        <begin position="557"/>
        <end position="567"/>
    </location>
</feature>
<reference evidence="4 5" key="1">
    <citation type="journal article" date="2019" name="Nat. Ecol. Evol.">
        <title>Megaphylogeny resolves global patterns of mushroom evolution.</title>
        <authorList>
            <person name="Varga T."/>
            <person name="Krizsan K."/>
            <person name="Foldi C."/>
            <person name="Dima B."/>
            <person name="Sanchez-Garcia M."/>
            <person name="Sanchez-Ramirez S."/>
            <person name="Szollosi G.J."/>
            <person name="Szarkandi J.G."/>
            <person name="Papp V."/>
            <person name="Albert L."/>
            <person name="Andreopoulos W."/>
            <person name="Angelini C."/>
            <person name="Antonin V."/>
            <person name="Barry K.W."/>
            <person name="Bougher N.L."/>
            <person name="Buchanan P."/>
            <person name="Buyck B."/>
            <person name="Bense V."/>
            <person name="Catcheside P."/>
            <person name="Chovatia M."/>
            <person name="Cooper J."/>
            <person name="Damon W."/>
            <person name="Desjardin D."/>
            <person name="Finy P."/>
            <person name="Geml J."/>
            <person name="Haridas S."/>
            <person name="Hughes K."/>
            <person name="Justo A."/>
            <person name="Karasinski D."/>
            <person name="Kautmanova I."/>
            <person name="Kiss B."/>
            <person name="Kocsube S."/>
            <person name="Kotiranta H."/>
            <person name="LaButti K.M."/>
            <person name="Lechner B.E."/>
            <person name="Liimatainen K."/>
            <person name="Lipzen A."/>
            <person name="Lukacs Z."/>
            <person name="Mihaltcheva S."/>
            <person name="Morgado L.N."/>
            <person name="Niskanen T."/>
            <person name="Noordeloos M.E."/>
            <person name="Ohm R.A."/>
            <person name="Ortiz-Santana B."/>
            <person name="Ovrebo C."/>
            <person name="Racz N."/>
            <person name="Riley R."/>
            <person name="Savchenko A."/>
            <person name="Shiryaev A."/>
            <person name="Soop K."/>
            <person name="Spirin V."/>
            <person name="Szebenyi C."/>
            <person name="Tomsovsky M."/>
            <person name="Tulloss R.E."/>
            <person name="Uehling J."/>
            <person name="Grigoriev I.V."/>
            <person name="Vagvolgyi C."/>
            <person name="Papp T."/>
            <person name="Martin F.M."/>
            <person name="Miettinen O."/>
            <person name="Hibbett D.S."/>
            <person name="Nagy L.G."/>
        </authorList>
    </citation>
    <scope>NUCLEOTIDE SEQUENCE [LARGE SCALE GENOMIC DNA]</scope>
    <source>
        <strain evidence="4 5">CBS 962.96</strain>
    </source>
</reference>
<feature type="compositionally biased region" description="Acidic residues" evidence="2">
    <location>
        <begin position="422"/>
        <end position="451"/>
    </location>
</feature>
<feature type="compositionally biased region" description="Acidic residues" evidence="2">
    <location>
        <begin position="471"/>
        <end position="490"/>
    </location>
</feature>
<feature type="region of interest" description="Disordered" evidence="2">
    <location>
        <begin position="1"/>
        <end position="27"/>
    </location>
</feature>
<dbReference type="OrthoDB" id="6105938at2759"/>
<feature type="region of interest" description="Disordered" evidence="2">
    <location>
        <begin position="97"/>
        <end position="162"/>
    </location>
</feature>
<accession>A0A4S8MRP1</accession>
<evidence type="ECO:0000256" key="2">
    <source>
        <dbReference type="SAM" id="MobiDB-lite"/>
    </source>
</evidence>
<dbReference type="SMART" id="SM00184">
    <property type="entry name" value="RING"/>
    <property type="match status" value="1"/>
</dbReference>
<feature type="domain" description="RING-type" evidence="3">
    <location>
        <begin position="58"/>
        <end position="86"/>
    </location>
</feature>
<feature type="compositionally biased region" description="Low complexity" evidence="2">
    <location>
        <begin position="115"/>
        <end position="162"/>
    </location>
</feature>
<feature type="compositionally biased region" description="Acidic residues" evidence="2">
    <location>
        <begin position="604"/>
        <end position="634"/>
    </location>
</feature>
<dbReference type="Gene3D" id="3.30.40.10">
    <property type="entry name" value="Zinc/RING finger domain, C3HC4 (zinc finger)"/>
    <property type="match status" value="1"/>
</dbReference>
<dbReference type="Pfam" id="PF13923">
    <property type="entry name" value="zf-C3HC4_2"/>
    <property type="match status" value="1"/>
</dbReference>
<keyword evidence="1" id="KW-0863">Zinc-finger</keyword>
<feature type="compositionally biased region" description="Basic and acidic residues" evidence="2">
    <location>
        <begin position="460"/>
        <end position="469"/>
    </location>
</feature>
<keyword evidence="1" id="KW-0479">Metal-binding</keyword>
<feature type="region of interest" description="Disordered" evidence="2">
    <location>
        <begin position="209"/>
        <end position="233"/>
    </location>
</feature>
<evidence type="ECO:0000259" key="3">
    <source>
        <dbReference type="PROSITE" id="PS50089"/>
    </source>
</evidence>
<dbReference type="GO" id="GO:0008270">
    <property type="term" value="F:zinc ion binding"/>
    <property type="evidence" value="ECO:0007669"/>
    <property type="project" value="UniProtKB-KW"/>
</dbReference>
<dbReference type="InterPro" id="IPR001841">
    <property type="entry name" value="Znf_RING"/>
</dbReference>
<evidence type="ECO:0000256" key="1">
    <source>
        <dbReference type="PROSITE-ProRule" id="PRU00175"/>
    </source>
</evidence>
<sequence>MTHSNPNSNVGANASSSSSTPSSSDSTIQQLQAKLDAQSALLKTHQTALGLVQQSLTCQICLDLLYKPYALAPCGHIACYSCLVAWFTSVDGGPPGVPPSGLDPIPAMGNDRDPNTNTNPDTNASVNAPGNTNANTNGNQNPTTATSTTTQNPTTTTTTTTRARTYYRVKKTCPHCRSVVRERPVEVWTIKNMVSGLVGSASGILELPSGGPSVSTSDDTRSTEAAATSGAENGDPWKGIFCRRSDPSAGVSGMRFLYPHHRHRSDNPNDAPPNQEDMGMLDQEDGGIYRCLECMHEIWDGVCTNPRCGREYGGHLGWWGEDGVGFGSGEDDDDDEDGWFEYGVGSVGMDINEWDEEEEEAPAHEREQMERDFMMMAMGLLTAEIRHVDSEIDFDSSSGSSDNGDWRRGRPLFGRNNWGDIVQEEEEEDQDEEGDEEDDDYEGSFIDDTDGEGAGVGTTVRRDRGRLEPTEVIEVEDSDDDVEEEKEEQEDTRSVARRLGRGIRFGGGGGARQRGGRGGVVVLSDEDEDEDSNSGEGEDSEEETCHGDYSQYLVREEADDRDEDVSDSDASAAGYGHGGFLFGVTSGNRGLRVRYGDFAANGYGEEDEDEGEDDGDEDLDDEDENGSREEDDDGSLSGPPVHLRHLF</sequence>
<feature type="compositionally biased region" description="Acidic residues" evidence="2">
    <location>
        <begin position="524"/>
        <end position="542"/>
    </location>
</feature>
<dbReference type="AlphaFoldDB" id="A0A4S8MRP1"/>
<dbReference type="EMBL" id="ML179047">
    <property type="protein sequence ID" value="THV05675.1"/>
    <property type="molecule type" value="Genomic_DNA"/>
</dbReference>
<feature type="compositionally biased region" description="Gly residues" evidence="2">
    <location>
        <begin position="503"/>
        <end position="519"/>
    </location>
</feature>
<name>A0A4S8MRP1_DENBC</name>
<feature type="region of interest" description="Disordered" evidence="2">
    <location>
        <begin position="393"/>
        <end position="587"/>
    </location>
</feature>
<dbReference type="Proteomes" id="UP000297245">
    <property type="component" value="Unassembled WGS sequence"/>
</dbReference>
<dbReference type="InterPro" id="IPR013083">
    <property type="entry name" value="Znf_RING/FYVE/PHD"/>
</dbReference>
<dbReference type="SUPFAM" id="SSF57850">
    <property type="entry name" value="RING/U-box"/>
    <property type="match status" value="1"/>
</dbReference>
<proteinExistence type="predicted"/>
<keyword evidence="5" id="KW-1185">Reference proteome</keyword>
<keyword evidence="1" id="KW-0862">Zinc</keyword>
<feature type="region of interest" description="Disordered" evidence="2">
    <location>
        <begin position="599"/>
        <end position="647"/>
    </location>
</feature>
<organism evidence="4 5">
    <name type="scientific">Dendrothele bispora (strain CBS 962.96)</name>
    <dbReference type="NCBI Taxonomy" id="1314807"/>
    <lineage>
        <taxon>Eukaryota</taxon>
        <taxon>Fungi</taxon>
        <taxon>Dikarya</taxon>
        <taxon>Basidiomycota</taxon>
        <taxon>Agaricomycotina</taxon>
        <taxon>Agaricomycetes</taxon>
        <taxon>Agaricomycetidae</taxon>
        <taxon>Agaricales</taxon>
        <taxon>Agaricales incertae sedis</taxon>
        <taxon>Dendrothele</taxon>
    </lineage>
</organism>
<evidence type="ECO:0000313" key="4">
    <source>
        <dbReference type="EMBL" id="THV05675.1"/>
    </source>
</evidence>
<dbReference type="PROSITE" id="PS50089">
    <property type="entry name" value="ZF_RING_2"/>
    <property type="match status" value="1"/>
</dbReference>